<sequence length="91" mass="10429">MELINHRRSRICQDKLCNNTGNIRQLVDRNEDSAENSLRDNSTIKNWILVWPDLFTSSSSSINHLNILQENLIFSLSKAAAGNLNFLRNSK</sequence>
<evidence type="ECO:0000313" key="1">
    <source>
        <dbReference type="EMBL" id="KAJ7006762.1"/>
    </source>
</evidence>
<comment type="caution">
    <text evidence="1">The sequence shown here is derived from an EMBL/GenBank/DDBJ whole genome shotgun (WGS) entry which is preliminary data.</text>
</comment>
<dbReference type="AlphaFoldDB" id="A0AAD6REI3"/>
<accession>A0AAD6REI3</accession>
<dbReference type="Proteomes" id="UP001164929">
    <property type="component" value="Chromosome 2"/>
</dbReference>
<protein>
    <submittedName>
        <fullName evidence="1">Uncharacterized protein</fullName>
    </submittedName>
</protein>
<reference evidence="1" key="1">
    <citation type="journal article" date="2023" name="Mol. Ecol. Resour.">
        <title>Chromosome-level genome assembly of a triploid poplar Populus alba 'Berolinensis'.</title>
        <authorList>
            <person name="Chen S."/>
            <person name="Yu Y."/>
            <person name="Wang X."/>
            <person name="Wang S."/>
            <person name="Zhang T."/>
            <person name="Zhou Y."/>
            <person name="He R."/>
            <person name="Meng N."/>
            <person name="Wang Y."/>
            <person name="Liu W."/>
            <person name="Liu Z."/>
            <person name="Liu J."/>
            <person name="Guo Q."/>
            <person name="Huang H."/>
            <person name="Sederoff R.R."/>
            <person name="Wang G."/>
            <person name="Qu G."/>
            <person name="Chen S."/>
        </authorList>
    </citation>
    <scope>NUCLEOTIDE SEQUENCE</scope>
    <source>
        <strain evidence="1">SC-2020</strain>
    </source>
</reference>
<evidence type="ECO:0000313" key="2">
    <source>
        <dbReference type="Proteomes" id="UP001164929"/>
    </source>
</evidence>
<keyword evidence="2" id="KW-1185">Reference proteome</keyword>
<gene>
    <name evidence="1" type="ORF">NC653_005959</name>
</gene>
<organism evidence="1 2">
    <name type="scientific">Populus alba x Populus x berolinensis</name>
    <dbReference type="NCBI Taxonomy" id="444605"/>
    <lineage>
        <taxon>Eukaryota</taxon>
        <taxon>Viridiplantae</taxon>
        <taxon>Streptophyta</taxon>
        <taxon>Embryophyta</taxon>
        <taxon>Tracheophyta</taxon>
        <taxon>Spermatophyta</taxon>
        <taxon>Magnoliopsida</taxon>
        <taxon>eudicotyledons</taxon>
        <taxon>Gunneridae</taxon>
        <taxon>Pentapetalae</taxon>
        <taxon>rosids</taxon>
        <taxon>fabids</taxon>
        <taxon>Malpighiales</taxon>
        <taxon>Salicaceae</taxon>
        <taxon>Saliceae</taxon>
        <taxon>Populus</taxon>
    </lineage>
</organism>
<name>A0AAD6REI3_9ROSI</name>
<proteinExistence type="predicted"/>
<dbReference type="EMBL" id="JAQIZT010000002">
    <property type="protein sequence ID" value="KAJ7006762.1"/>
    <property type="molecule type" value="Genomic_DNA"/>
</dbReference>